<dbReference type="Pfam" id="PF02838">
    <property type="entry name" value="Glyco_hydro_20b"/>
    <property type="match status" value="1"/>
</dbReference>
<dbReference type="RefSeq" id="WP_221185647.1">
    <property type="nucleotide sequence ID" value="NZ_JACHVQ010000003.1"/>
</dbReference>
<dbReference type="InterPro" id="IPR015882">
    <property type="entry name" value="HEX_bac_N"/>
</dbReference>
<evidence type="ECO:0000259" key="8">
    <source>
        <dbReference type="Pfam" id="PF00728"/>
    </source>
</evidence>
<accession>A0A839NB17</accession>
<reference evidence="10 11" key="1">
    <citation type="submission" date="2020-08" db="EMBL/GenBank/DDBJ databases">
        <title>Sequencing the genomes of 1000 actinobacteria strains.</title>
        <authorList>
            <person name="Klenk H.-P."/>
        </authorList>
    </citation>
    <scope>NUCLEOTIDE SEQUENCE [LARGE SCALE GENOMIC DNA]</scope>
    <source>
        <strain evidence="10 11">DSM 105369</strain>
    </source>
</reference>
<keyword evidence="4 10" id="KW-0378">Hydrolase</keyword>
<comment type="similarity">
    <text evidence="2">Belongs to the glycosyl hydrolase 20 family.</text>
</comment>
<dbReference type="InterPro" id="IPR025705">
    <property type="entry name" value="Beta_hexosaminidase_sua/sub"/>
</dbReference>
<proteinExistence type="inferred from homology"/>
<gene>
    <name evidence="10" type="ORF">FHU39_003454</name>
</gene>
<dbReference type="AlphaFoldDB" id="A0A839NB17"/>
<evidence type="ECO:0000256" key="5">
    <source>
        <dbReference type="ARBA" id="ARBA00023295"/>
    </source>
</evidence>
<dbReference type="Gene3D" id="3.30.379.10">
    <property type="entry name" value="Chitobiase/beta-hexosaminidase domain 2-like"/>
    <property type="match status" value="1"/>
</dbReference>
<feature type="active site" description="Proton donor" evidence="6">
    <location>
        <position position="308"/>
    </location>
</feature>
<comment type="caution">
    <text evidence="10">The sequence shown here is derived from an EMBL/GenBank/DDBJ whole genome shotgun (WGS) entry which is preliminary data.</text>
</comment>
<evidence type="ECO:0000313" key="10">
    <source>
        <dbReference type="EMBL" id="MBB2893423.1"/>
    </source>
</evidence>
<dbReference type="PANTHER" id="PTHR22600:SF57">
    <property type="entry name" value="BETA-N-ACETYLHEXOSAMINIDASE"/>
    <property type="match status" value="1"/>
</dbReference>
<dbReference type="EMBL" id="JACHVQ010000003">
    <property type="protein sequence ID" value="MBB2893423.1"/>
    <property type="molecule type" value="Genomic_DNA"/>
</dbReference>
<dbReference type="SUPFAM" id="SSF55545">
    <property type="entry name" value="beta-N-acetylhexosaminidase-like domain"/>
    <property type="match status" value="1"/>
</dbReference>
<name>A0A839NB17_9MICO</name>
<dbReference type="GO" id="GO:0030203">
    <property type="term" value="P:glycosaminoglycan metabolic process"/>
    <property type="evidence" value="ECO:0007669"/>
    <property type="project" value="TreeGrafter"/>
</dbReference>
<evidence type="ECO:0000313" key="11">
    <source>
        <dbReference type="Proteomes" id="UP000559182"/>
    </source>
</evidence>
<dbReference type="CDD" id="cd06563">
    <property type="entry name" value="GH20_chitobiase-like"/>
    <property type="match status" value="1"/>
</dbReference>
<keyword evidence="11" id="KW-1185">Reference proteome</keyword>
<evidence type="ECO:0000256" key="4">
    <source>
        <dbReference type="ARBA" id="ARBA00022801"/>
    </source>
</evidence>
<evidence type="ECO:0000256" key="6">
    <source>
        <dbReference type="PIRSR" id="PIRSR625705-1"/>
    </source>
</evidence>
<protein>
    <recommendedName>
        <fullName evidence="3">beta-N-acetylhexosaminidase</fullName>
        <ecNumber evidence="3">3.2.1.52</ecNumber>
    </recommendedName>
</protein>
<dbReference type="SUPFAM" id="SSF51445">
    <property type="entry name" value="(Trans)glycosidases"/>
    <property type="match status" value="1"/>
</dbReference>
<dbReference type="InterPro" id="IPR029018">
    <property type="entry name" value="Hex-like_dom2"/>
</dbReference>
<evidence type="ECO:0000256" key="2">
    <source>
        <dbReference type="ARBA" id="ARBA00006285"/>
    </source>
</evidence>
<feature type="domain" description="Glycoside hydrolase family 20 catalytic" evidence="8">
    <location>
        <begin position="133"/>
        <end position="477"/>
    </location>
</feature>
<dbReference type="EC" id="3.2.1.52" evidence="3"/>
<sequence>MPDIIPRPRRLVVGGGTLTLTADATISADATLWPAVRRLRRQLQDSTGFELPTATDPAVATFHLRATETLPAEAYRLTVDGSQVRIEAADASGALHAIHTLLQLMPPQVHRRAVVQDVDWRITQVVIEDEPAFVWRGVMLDVARHFLPKHDVLRFIDLAALHRLNTFHWHLTDDQGWRVQIHRYPRLTEIASWRAESIVGSELTGAPDGRPHGGFYTQDDIREVVAYAAERGITIVPEIDLPGHSQAAITAYPQLGLHPDRPSQVLTGWGVSSDVLNLEEDTVSFFCNVFDELLELFPGPYIGVGGDECPKEPWRQHPRTQQLMRERGLADEVQAQAWFMGRIVEHLAGRGRKAFGWDELLEGSVPDGTLVASWRGMTGALAAVRRGLDVVSCPDTPAYLDYRQSDDPAEPIPVGVVNDLQRVYAFRPVPAAATPEQARRVRGGQGNIWTEHIDSARVVDYFAFPRLAALAEVLWSGPGGDFDDFTGRLEVHLRRLDEFGVEYRRSDGPRPWERRPGIPGRPESDAERAAIIDDLVASIGGGD</sequence>
<feature type="region of interest" description="Disordered" evidence="7">
    <location>
        <begin position="505"/>
        <end position="526"/>
    </location>
</feature>
<dbReference type="GO" id="GO:0004563">
    <property type="term" value="F:beta-N-acetylhexosaminidase activity"/>
    <property type="evidence" value="ECO:0007669"/>
    <property type="project" value="UniProtKB-EC"/>
</dbReference>
<evidence type="ECO:0000256" key="3">
    <source>
        <dbReference type="ARBA" id="ARBA00012663"/>
    </source>
</evidence>
<organism evidence="10 11">
    <name type="scientific">Flexivirga oryzae</name>
    <dbReference type="NCBI Taxonomy" id="1794944"/>
    <lineage>
        <taxon>Bacteria</taxon>
        <taxon>Bacillati</taxon>
        <taxon>Actinomycetota</taxon>
        <taxon>Actinomycetes</taxon>
        <taxon>Micrococcales</taxon>
        <taxon>Dermacoccaceae</taxon>
        <taxon>Flexivirga</taxon>
    </lineage>
</organism>
<dbReference type="GO" id="GO:0016020">
    <property type="term" value="C:membrane"/>
    <property type="evidence" value="ECO:0007669"/>
    <property type="project" value="TreeGrafter"/>
</dbReference>
<feature type="domain" description="Beta-hexosaminidase bacterial type N-terminal" evidence="9">
    <location>
        <begin position="2"/>
        <end position="129"/>
    </location>
</feature>
<dbReference type="Gene3D" id="3.20.20.80">
    <property type="entry name" value="Glycosidases"/>
    <property type="match status" value="1"/>
</dbReference>
<dbReference type="InterPro" id="IPR017853">
    <property type="entry name" value="GH"/>
</dbReference>
<comment type="catalytic activity">
    <reaction evidence="1">
        <text>Hydrolysis of terminal non-reducing N-acetyl-D-hexosamine residues in N-acetyl-beta-D-hexosaminides.</text>
        <dbReference type="EC" id="3.2.1.52"/>
    </reaction>
</comment>
<evidence type="ECO:0000259" key="9">
    <source>
        <dbReference type="Pfam" id="PF02838"/>
    </source>
</evidence>
<dbReference type="PANTHER" id="PTHR22600">
    <property type="entry name" value="BETA-HEXOSAMINIDASE"/>
    <property type="match status" value="1"/>
</dbReference>
<keyword evidence="5 10" id="KW-0326">Glycosidase</keyword>
<dbReference type="InterPro" id="IPR015883">
    <property type="entry name" value="Glyco_hydro_20_cat"/>
</dbReference>
<dbReference type="Proteomes" id="UP000559182">
    <property type="component" value="Unassembled WGS sequence"/>
</dbReference>
<dbReference type="PRINTS" id="PR00738">
    <property type="entry name" value="GLHYDRLASE20"/>
</dbReference>
<evidence type="ECO:0000256" key="7">
    <source>
        <dbReference type="SAM" id="MobiDB-lite"/>
    </source>
</evidence>
<dbReference type="GO" id="GO:0005975">
    <property type="term" value="P:carbohydrate metabolic process"/>
    <property type="evidence" value="ECO:0007669"/>
    <property type="project" value="InterPro"/>
</dbReference>
<evidence type="ECO:0000256" key="1">
    <source>
        <dbReference type="ARBA" id="ARBA00001231"/>
    </source>
</evidence>
<dbReference type="Pfam" id="PF00728">
    <property type="entry name" value="Glyco_hydro_20"/>
    <property type="match status" value="1"/>
</dbReference>